<feature type="domain" description="Reverse transcriptase" evidence="9">
    <location>
        <begin position="486"/>
        <end position="645"/>
    </location>
</feature>
<keyword evidence="7" id="KW-0378">Hydrolase</keyword>
<comment type="caution">
    <text evidence="11">The sequence shown here is derived from an EMBL/GenBank/DDBJ whole genome shotgun (WGS) entry which is preliminary data.</text>
</comment>
<dbReference type="EMBL" id="VJMI01009288">
    <property type="protein sequence ID" value="KAF0759292.1"/>
    <property type="molecule type" value="Genomic_DNA"/>
</dbReference>
<evidence type="ECO:0000313" key="11">
    <source>
        <dbReference type="EMBL" id="KAF0759292.1"/>
    </source>
</evidence>
<evidence type="ECO:0008006" key="13">
    <source>
        <dbReference type="Google" id="ProtNLM"/>
    </source>
</evidence>
<dbReference type="InterPro" id="IPR043502">
    <property type="entry name" value="DNA/RNA_pol_sf"/>
</dbReference>
<evidence type="ECO:0000256" key="6">
    <source>
        <dbReference type="ARBA" id="ARBA00022759"/>
    </source>
</evidence>
<dbReference type="CDD" id="cd09274">
    <property type="entry name" value="RNase_HI_RT_Ty3"/>
    <property type="match status" value="1"/>
</dbReference>
<dbReference type="SUPFAM" id="SSF56672">
    <property type="entry name" value="DNA/RNA polymerases"/>
    <property type="match status" value="1"/>
</dbReference>
<dbReference type="Gene3D" id="3.30.70.270">
    <property type="match status" value="2"/>
</dbReference>
<accession>A0A6A5ACD3</accession>
<sequence>NMSKLKMDGSIQSAESRVSKLVSDFEAILVRLSMEGFAESEPKLTVDFLMAAITPPVVQKRVKELMKLNENRSFKKDARAFKTWLSEYMRRYGEFEPLVQAVPAPLKTVDSPKGDPKPRKQKVVAVINVDKVPLTNFIPANGKSVCFKCLNLDHGVFQCTKCAPGEAQLLMNRAKVVWAEARTNAKPVAVVTKVVQPNEDSAVMCAARVVCTASQAVALDASFDSGADQSVIPPSTLRMLQDAGRDVVVTDLPAPVVVRGFVGLSHTVTQEVKLDLKFDTDAGPLMLTNVKCWLSLGNLPHGVGDILLSRPIMYKLGYDPHSMLRQAAAVCSEYDMANVESTSGVVKAVMLATKQELTDDLAEEEEALVPMELAACFPDMTPVDPNTRVADAVAAGCGPEFAAVLSQLLTKYVDVSRLTLGRDPPVSMPPLKVHLAKEAKPVRCKARRYSLPQREFMQKHVEELETAGFIYRNPTSRWACAPLIVRKPHTKDEFRMTVDLRPVNSQTEQIAWPMPMLEVVVDHLNGATCFFLLDFFKGSWQFALDPNCQEMFSFVTDTGVYTSNRVMQGGSDSVAYCQSTVQAMFAAQLYKCLLAWLDDLLGYHKTPVGLLAALAAVLEVCAVKGLKLHPKKCQFFVKEAKWCGRIISGAGVKHDPVRVEALQLLPSPKTGADLQQYVCALNWMRMSIPGLNVLVRDLTAVLERVFTAVGGKRTKQLAATVLLADVGWEETHEVALEATKKALAKVVELSHPNPEMRLCVFADASEHHWGAVITQVPPDQLSRTLGAQKHEPLMFLSGTFTGAAGRWAIVEKEAYAIVETLIRADYLLHPSAGFNLYTDHRNLKFIFNPTAVVASVPKYTAQKLERWALLLMGYSYEIHDIPGEANVWADLLSRVTIAQ</sequence>
<dbReference type="InterPro" id="IPR041373">
    <property type="entry name" value="RT_RNaseH"/>
</dbReference>
<dbReference type="PANTHER" id="PTHR33064">
    <property type="entry name" value="POL PROTEIN"/>
    <property type="match status" value="1"/>
</dbReference>
<evidence type="ECO:0000313" key="12">
    <source>
        <dbReference type="Proteomes" id="UP000469452"/>
    </source>
</evidence>
<keyword evidence="6" id="KW-0255">Endonuclease</keyword>
<keyword evidence="3" id="KW-0548">Nucleotidyltransferase</keyword>
<evidence type="ECO:0000256" key="5">
    <source>
        <dbReference type="ARBA" id="ARBA00022750"/>
    </source>
</evidence>
<name>A0A6A5ACD3_APHAT</name>
<feature type="non-terminal residue" evidence="11">
    <location>
        <position position="1"/>
    </location>
</feature>
<evidence type="ECO:0000259" key="10">
    <source>
        <dbReference type="Pfam" id="PF17917"/>
    </source>
</evidence>
<dbReference type="Pfam" id="PF00078">
    <property type="entry name" value="RVT_1"/>
    <property type="match status" value="1"/>
</dbReference>
<dbReference type="InterPro" id="IPR000477">
    <property type="entry name" value="RT_dom"/>
</dbReference>
<evidence type="ECO:0000256" key="7">
    <source>
        <dbReference type="ARBA" id="ARBA00022801"/>
    </source>
</evidence>
<evidence type="ECO:0000259" key="9">
    <source>
        <dbReference type="Pfam" id="PF00078"/>
    </source>
</evidence>
<dbReference type="GO" id="GO:0004519">
    <property type="term" value="F:endonuclease activity"/>
    <property type="evidence" value="ECO:0007669"/>
    <property type="project" value="UniProtKB-KW"/>
</dbReference>
<evidence type="ECO:0000256" key="8">
    <source>
        <dbReference type="ARBA" id="ARBA00022918"/>
    </source>
</evidence>
<keyword evidence="1" id="KW-0645">Protease</keyword>
<keyword evidence="2" id="KW-0808">Transferase</keyword>
<dbReference type="AlphaFoldDB" id="A0A6A5ACD3"/>
<dbReference type="GO" id="GO:0003964">
    <property type="term" value="F:RNA-directed DNA polymerase activity"/>
    <property type="evidence" value="ECO:0007669"/>
    <property type="project" value="UniProtKB-KW"/>
</dbReference>
<evidence type="ECO:0000256" key="3">
    <source>
        <dbReference type="ARBA" id="ARBA00022695"/>
    </source>
</evidence>
<protein>
    <recommendedName>
        <fullName evidence="13">Reverse transcriptase</fullName>
    </recommendedName>
</protein>
<keyword evidence="5" id="KW-0064">Aspartyl protease</keyword>
<gene>
    <name evidence="11" type="ORF">AaE_003728</name>
</gene>
<dbReference type="GO" id="GO:0004190">
    <property type="term" value="F:aspartic-type endopeptidase activity"/>
    <property type="evidence" value="ECO:0007669"/>
    <property type="project" value="UniProtKB-KW"/>
</dbReference>
<evidence type="ECO:0000256" key="1">
    <source>
        <dbReference type="ARBA" id="ARBA00022670"/>
    </source>
</evidence>
<reference evidence="11 12" key="1">
    <citation type="submission" date="2019-06" db="EMBL/GenBank/DDBJ databases">
        <title>Genomics analysis of Aphanomyces spp. identifies a new class of oomycete effector associated with host adaptation.</title>
        <authorList>
            <person name="Gaulin E."/>
        </authorList>
    </citation>
    <scope>NUCLEOTIDE SEQUENCE [LARGE SCALE GENOMIC DNA]</scope>
    <source>
        <strain evidence="11 12">E</strain>
    </source>
</reference>
<proteinExistence type="predicted"/>
<feature type="domain" description="Reverse transcriptase RNase H-like" evidence="10">
    <location>
        <begin position="754"/>
        <end position="874"/>
    </location>
</feature>
<keyword evidence="4" id="KW-0540">Nuclease</keyword>
<keyword evidence="8" id="KW-0695">RNA-directed DNA polymerase</keyword>
<dbReference type="VEuPathDB" id="FungiDB:H257_13188"/>
<dbReference type="Pfam" id="PF17917">
    <property type="entry name" value="RT_RNaseH"/>
    <property type="match status" value="1"/>
</dbReference>
<evidence type="ECO:0000256" key="2">
    <source>
        <dbReference type="ARBA" id="ARBA00022679"/>
    </source>
</evidence>
<dbReference type="Gene3D" id="3.10.10.10">
    <property type="entry name" value="HIV Type 1 Reverse Transcriptase, subunit A, domain 1"/>
    <property type="match status" value="1"/>
</dbReference>
<dbReference type="GO" id="GO:0006508">
    <property type="term" value="P:proteolysis"/>
    <property type="evidence" value="ECO:0007669"/>
    <property type="project" value="UniProtKB-KW"/>
</dbReference>
<dbReference type="InterPro" id="IPR043128">
    <property type="entry name" value="Rev_trsase/Diguanyl_cyclase"/>
</dbReference>
<dbReference type="Proteomes" id="UP000469452">
    <property type="component" value="Unassembled WGS sequence"/>
</dbReference>
<organism evidence="11 12">
    <name type="scientific">Aphanomyces astaci</name>
    <name type="common">Crayfish plague agent</name>
    <dbReference type="NCBI Taxonomy" id="112090"/>
    <lineage>
        <taxon>Eukaryota</taxon>
        <taxon>Sar</taxon>
        <taxon>Stramenopiles</taxon>
        <taxon>Oomycota</taxon>
        <taxon>Saprolegniomycetes</taxon>
        <taxon>Saprolegniales</taxon>
        <taxon>Verrucalvaceae</taxon>
        <taxon>Aphanomyces</taxon>
    </lineage>
</organism>
<dbReference type="PANTHER" id="PTHR33064:SF37">
    <property type="entry name" value="RIBONUCLEASE H"/>
    <property type="match status" value="1"/>
</dbReference>
<dbReference type="CDD" id="cd01647">
    <property type="entry name" value="RT_LTR"/>
    <property type="match status" value="1"/>
</dbReference>
<evidence type="ECO:0000256" key="4">
    <source>
        <dbReference type="ARBA" id="ARBA00022722"/>
    </source>
</evidence>
<dbReference type="VEuPathDB" id="FungiDB:H257_10660"/>
<dbReference type="InterPro" id="IPR051320">
    <property type="entry name" value="Viral_Replic_Matur_Polypro"/>
</dbReference>